<dbReference type="EMBL" id="FLUA01000064">
    <property type="protein sequence ID" value="SBV68974.1"/>
    <property type="molecule type" value="Genomic_DNA"/>
</dbReference>
<reference evidence="3" key="1">
    <citation type="submission" date="2016-04" db="EMBL/GenBank/DDBJ databases">
        <authorList>
            <person name="Evans L.H."/>
            <person name="Alamgir A."/>
            <person name="Owens N."/>
            <person name="Weber N.D."/>
            <person name="Virtaneva K."/>
            <person name="Barbian K."/>
            <person name="Babar A."/>
            <person name="Rosenke K."/>
        </authorList>
    </citation>
    <scope>NUCLEOTIDE SEQUENCE</scope>
    <source>
        <strain evidence="3">86-2</strain>
        <strain evidence="2">92-3</strain>
    </source>
</reference>
<protein>
    <recommendedName>
        <fullName evidence="1">DUF6680 domain-containing protein</fullName>
    </recommendedName>
</protein>
<feature type="domain" description="DUF6680" evidence="1">
    <location>
        <begin position="6"/>
        <end position="184"/>
    </location>
</feature>
<dbReference type="EMBL" id="FLUB01000012">
    <property type="protein sequence ID" value="SBV61983.1"/>
    <property type="molecule type" value="Genomic_DNA"/>
</dbReference>
<organism evidence="3">
    <name type="scientific">uncultured Citrobacter sp</name>
    <dbReference type="NCBI Taxonomy" id="200446"/>
    <lineage>
        <taxon>Bacteria</taxon>
        <taxon>Pseudomonadati</taxon>
        <taxon>Pseudomonadota</taxon>
        <taxon>Gammaproteobacteria</taxon>
        <taxon>Enterobacterales</taxon>
        <taxon>Enterobacteriaceae</taxon>
        <taxon>Citrobacter</taxon>
        <taxon>environmental samples</taxon>
    </lineage>
</organism>
<dbReference type="InterPro" id="IPR046502">
    <property type="entry name" value="DUF6680"/>
</dbReference>
<evidence type="ECO:0000259" key="1">
    <source>
        <dbReference type="Pfam" id="PF20385"/>
    </source>
</evidence>
<accession>A0A212IQ88</accession>
<proteinExistence type="predicted"/>
<dbReference type="RefSeq" id="WP_046671042.1">
    <property type="nucleotide sequence ID" value="NZ_LT598672.1"/>
</dbReference>
<dbReference type="Pfam" id="PF20385">
    <property type="entry name" value="DUF6680"/>
    <property type="match status" value="1"/>
</dbReference>
<dbReference type="AlphaFoldDB" id="A0A212IQ88"/>
<sequence>MSLILAITTVFATLFSPIIAIRVQKYLEGKSQKQTVKVKIFSQLMATRAVSSRLLPEHVQALNMIDLAFHGDVKRGKTNRSDTEKKVLVAWKEYFSHLCSVVPISESGAELWNQKSNQLFLNLLYEMATDIGYDFDKVHLENAIYSPNAHGDMNVDQFKIRKGLASLLSGENPVKVQLIANQEKKVN</sequence>
<evidence type="ECO:0000313" key="3">
    <source>
        <dbReference type="EMBL" id="SBV68974.1"/>
    </source>
</evidence>
<gene>
    <name evidence="3" type="ORF">KL86CIT2_630017</name>
    <name evidence="2" type="ORF">KM92CIT3_20119</name>
</gene>
<evidence type="ECO:0000313" key="2">
    <source>
        <dbReference type="EMBL" id="SBV61983.1"/>
    </source>
</evidence>
<name>A0A212IQ88_9ENTR</name>